<organism evidence="1 2">
    <name type="scientific">Posidoniimonas corsicana</name>
    <dbReference type="NCBI Taxonomy" id="1938618"/>
    <lineage>
        <taxon>Bacteria</taxon>
        <taxon>Pseudomonadati</taxon>
        <taxon>Planctomycetota</taxon>
        <taxon>Planctomycetia</taxon>
        <taxon>Pirellulales</taxon>
        <taxon>Lacipirellulaceae</taxon>
        <taxon>Posidoniimonas</taxon>
    </lineage>
</organism>
<dbReference type="Pfam" id="PF09855">
    <property type="entry name" value="Zn_ribbon_13"/>
    <property type="match status" value="1"/>
</dbReference>
<comment type="caution">
    <text evidence="1">The sequence shown here is derived from an EMBL/GenBank/DDBJ whole genome shotgun (WGS) entry which is preliminary data.</text>
</comment>
<dbReference type="EMBL" id="SIHJ01000002">
    <property type="protein sequence ID" value="TWT34055.1"/>
    <property type="molecule type" value="Genomic_DNA"/>
</dbReference>
<evidence type="ECO:0000313" key="1">
    <source>
        <dbReference type="EMBL" id="TWT34055.1"/>
    </source>
</evidence>
<evidence type="ECO:0000313" key="2">
    <source>
        <dbReference type="Proteomes" id="UP000316714"/>
    </source>
</evidence>
<evidence type="ECO:0008006" key="3">
    <source>
        <dbReference type="Google" id="ProtNLM"/>
    </source>
</evidence>
<sequence>MHHDNWQCPKCHHEQFEVGEFRATGGRLAKMFDVQNKKFSTVTCSHCSYTEIYRSSSSTLGNVFDIFLGG</sequence>
<protein>
    <recommendedName>
        <fullName evidence="3">GTP-binding protein</fullName>
    </recommendedName>
</protein>
<gene>
    <name evidence="1" type="ORF">KOR34_38910</name>
</gene>
<dbReference type="AlphaFoldDB" id="A0A5C5V8G5"/>
<dbReference type="OrthoDB" id="292679at2"/>
<dbReference type="InterPro" id="IPR018652">
    <property type="entry name" value="DUF2082_NA-bd_Znr"/>
</dbReference>
<keyword evidence="2" id="KW-1185">Reference proteome</keyword>
<proteinExistence type="predicted"/>
<reference evidence="1 2" key="1">
    <citation type="submission" date="2019-02" db="EMBL/GenBank/DDBJ databases">
        <title>Deep-cultivation of Planctomycetes and their phenomic and genomic characterization uncovers novel biology.</title>
        <authorList>
            <person name="Wiegand S."/>
            <person name="Jogler M."/>
            <person name="Boedeker C."/>
            <person name="Pinto D."/>
            <person name="Vollmers J."/>
            <person name="Rivas-Marin E."/>
            <person name="Kohn T."/>
            <person name="Peeters S.H."/>
            <person name="Heuer A."/>
            <person name="Rast P."/>
            <person name="Oberbeckmann S."/>
            <person name="Bunk B."/>
            <person name="Jeske O."/>
            <person name="Meyerdierks A."/>
            <person name="Storesund J.E."/>
            <person name="Kallscheuer N."/>
            <person name="Luecker S."/>
            <person name="Lage O.M."/>
            <person name="Pohl T."/>
            <person name="Merkel B.J."/>
            <person name="Hornburger P."/>
            <person name="Mueller R.-W."/>
            <person name="Bruemmer F."/>
            <person name="Labrenz M."/>
            <person name="Spormann A.M."/>
            <person name="Op Den Camp H."/>
            <person name="Overmann J."/>
            <person name="Amann R."/>
            <person name="Jetten M.S.M."/>
            <person name="Mascher T."/>
            <person name="Medema M.H."/>
            <person name="Devos D.P."/>
            <person name="Kaster A.-K."/>
            <person name="Ovreas L."/>
            <person name="Rohde M."/>
            <person name="Galperin M.Y."/>
            <person name="Jogler C."/>
        </authorList>
    </citation>
    <scope>NUCLEOTIDE SEQUENCE [LARGE SCALE GENOMIC DNA]</scope>
    <source>
        <strain evidence="1 2">KOR34</strain>
    </source>
</reference>
<dbReference type="RefSeq" id="WP_146567180.1">
    <property type="nucleotide sequence ID" value="NZ_SIHJ01000002.1"/>
</dbReference>
<dbReference type="Proteomes" id="UP000316714">
    <property type="component" value="Unassembled WGS sequence"/>
</dbReference>
<name>A0A5C5V8G5_9BACT</name>
<accession>A0A5C5V8G5</accession>